<evidence type="ECO:0000259" key="18">
    <source>
        <dbReference type="Pfam" id="PF00485"/>
    </source>
</evidence>
<dbReference type="GO" id="GO:0043771">
    <property type="term" value="F:cytidine kinase activity"/>
    <property type="evidence" value="ECO:0007669"/>
    <property type="project" value="RHEA"/>
</dbReference>
<dbReference type="GO" id="GO:0005874">
    <property type="term" value="C:microtubule"/>
    <property type="evidence" value="ECO:0007669"/>
    <property type="project" value="InterPro"/>
</dbReference>
<dbReference type="GO" id="GO:0044206">
    <property type="term" value="P:UMP salvage"/>
    <property type="evidence" value="ECO:0007669"/>
    <property type="project" value="UniProtKB-UniRule"/>
</dbReference>
<evidence type="ECO:0000256" key="12">
    <source>
        <dbReference type="ARBA" id="ARBA00030641"/>
    </source>
</evidence>
<dbReference type="EMBL" id="LT859958">
    <property type="protein sequence ID" value="SMX53260.1"/>
    <property type="molecule type" value="Genomic_DNA"/>
</dbReference>
<dbReference type="Gene3D" id="3.40.50.300">
    <property type="entry name" value="P-loop containing nucleotide triphosphate hydrolases"/>
    <property type="match status" value="1"/>
</dbReference>
<evidence type="ECO:0000256" key="1">
    <source>
        <dbReference type="ARBA" id="ARBA00004496"/>
    </source>
</evidence>
<dbReference type="NCBIfam" id="NF004018">
    <property type="entry name" value="PRK05480.1"/>
    <property type="match status" value="1"/>
</dbReference>
<dbReference type="CDD" id="cd02023">
    <property type="entry name" value="UMPK"/>
    <property type="match status" value="1"/>
</dbReference>
<dbReference type="GO" id="GO:0007017">
    <property type="term" value="P:microtubule-based process"/>
    <property type="evidence" value="ECO:0007669"/>
    <property type="project" value="InterPro"/>
</dbReference>
<comment type="subcellular location">
    <subcellularLocation>
        <location evidence="1 16 17">Cytoplasm</location>
    </subcellularLocation>
</comment>
<dbReference type="UniPathway" id="UPA00579">
    <property type="reaction ID" value="UER00640"/>
</dbReference>
<evidence type="ECO:0000256" key="4">
    <source>
        <dbReference type="ARBA" id="ARBA00005408"/>
    </source>
</evidence>
<comment type="similarity">
    <text evidence="4 16 17">Belongs to the uridine kinase family.</text>
</comment>
<keyword evidence="8 16" id="KW-0808">Transferase</keyword>
<dbReference type="UniPathway" id="UPA00574">
    <property type="reaction ID" value="UER00637"/>
</dbReference>
<evidence type="ECO:0000256" key="5">
    <source>
        <dbReference type="ARBA" id="ARBA00012137"/>
    </source>
</evidence>
<dbReference type="KEGG" id="abat:CFX1CAM_0194"/>
<evidence type="ECO:0000256" key="3">
    <source>
        <dbReference type="ARBA" id="ARBA00004784"/>
    </source>
</evidence>
<dbReference type="PRINTS" id="PR00988">
    <property type="entry name" value="URIDINKINASE"/>
</dbReference>
<proteinExistence type="inferred from homology"/>
<dbReference type="InterPro" id="IPR017975">
    <property type="entry name" value="Tubulin_CS"/>
</dbReference>
<evidence type="ECO:0000256" key="16">
    <source>
        <dbReference type="HAMAP-Rule" id="MF_00551"/>
    </source>
</evidence>
<evidence type="ECO:0000256" key="6">
    <source>
        <dbReference type="ARBA" id="ARBA00021478"/>
    </source>
</evidence>
<evidence type="ECO:0000256" key="2">
    <source>
        <dbReference type="ARBA" id="ARBA00004690"/>
    </source>
</evidence>
<dbReference type="NCBIfam" id="TIGR00235">
    <property type="entry name" value="udk"/>
    <property type="match status" value="1"/>
</dbReference>
<dbReference type="Pfam" id="PF00485">
    <property type="entry name" value="PRK"/>
    <property type="match status" value="1"/>
</dbReference>
<evidence type="ECO:0000313" key="20">
    <source>
        <dbReference type="Proteomes" id="UP000195514"/>
    </source>
</evidence>
<reference evidence="20" key="1">
    <citation type="submission" date="2017-05" db="EMBL/GenBank/DDBJ databases">
        <authorList>
            <person name="Kirkegaard R."/>
            <person name="Mcilroy J S."/>
        </authorList>
    </citation>
    <scope>NUCLEOTIDE SEQUENCE [LARGE SCALE GENOMIC DNA]</scope>
</reference>
<feature type="binding site" evidence="16">
    <location>
        <begin position="17"/>
        <end position="24"/>
    </location>
    <ligand>
        <name>ATP</name>
        <dbReference type="ChEBI" id="CHEBI:30616"/>
    </ligand>
</feature>
<gene>
    <name evidence="16 19" type="primary">udk</name>
    <name evidence="19" type="ORF">CFX1CAM_0194</name>
</gene>
<dbReference type="InterPro" id="IPR026008">
    <property type="entry name" value="Uridine_kinase"/>
</dbReference>
<accession>A0A1Y6K5G8</accession>
<feature type="domain" description="Phosphoribulokinase/uridine kinase" evidence="18">
    <location>
        <begin position="12"/>
        <end position="196"/>
    </location>
</feature>
<comment type="catalytic activity">
    <reaction evidence="14 17">
        <text>cytidine + ATP = CMP + ADP + H(+)</text>
        <dbReference type="Rhea" id="RHEA:24674"/>
        <dbReference type="ChEBI" id="CHEBI:15378"/>
        <dbReference type="ChEBI" id="CHEBI:17562"/>
        <dbReference type="ChEBI" id="CHEBI:30616"/>
        <dbReference type="ChEBI" id="CHEBI:60377"/>
        <dbReference type="ChEBI" id="CHEBI:456216"/>
        <dbReference type="EC" id="2.7.1.48"/>
    </reaction>
</comment>
<dbReference type="PROSITE" id="PS00227">
    <property type="entry name" value="TUBULIN"/>
    <property type="match status" value="1"/>
</dbReference>
<dbReference type="GO" id="GO:0044211">
    <property type="term" value="P:CTP salvage"/>
    <property type="evidence" value="ECO:0007669"/>
    <property type="project" value="UniProtKB-UniRule"/>
</dbReference>
<comment type="pathway">
    <text evidence="3 16 17">Pyrimidine metabolism; CTP biosynthesis via salvage pathway; CTP from cytidine: step 1/3.</text>
</comment>
<keyword evidence="10 16" id="KW-0418">Kinase</keyword>
<dbReference type="HAMAP" id="MF_00551">
    <property type="entry name" value="Uridine_kinase"/>
    <property type="match status" value="1"/>
</dbReference>
<keyword evidence="20" id="KW-1185">Reference proteome</keyword>
<dbReference type="GO" id="GO:0004849">
    <property type="term" value="F:uridine kinase activity"/>
    <property type="evidence" value="ECO:0007669"/>
    <property type="project" value="UniProtKB-UniRule"/>
</dbReference>
<evidence type="ECO:0000256" key="9">
    <source>
        <dbReference type="ARBA" id="ARBA00022741"/>
    </source>
</evidence>
<evidence type="ECO:0000256" key="8">
    <source>
        <dbReference type="ARBA" id="ARBA00022679"/>
    </source>
</evidence>
<dbReference type="SUPFAM" id="SSF52540">
    <property type="entry name" value="P-loop containing nucleoside triphosphate hydrolases"/>
    <property type="match status" value="1"/>
</dbReference>
<organism evidence="19 20">
    <name type="scientific">Candidatus Brevifilum fermentans</name>
    <dbReference type="NCBI Taxonomy" id="1986204"/>
    <lineage>
        <taxon>Bacteria</taxon>
        <taxon>Bacillati</taxon>
        <taxon>Chloroflexota</taxon>
        <taxon>Anaerolineae</taxon>
        <taxon>Anaerolineales</taxon>
        <taxon>Anaerolineaceae</taxon>
        <taxon>Candidatus Brevifilum</taxon>
    </lineage>
</organism>
<dbReference type="GO" id="GO:0005524">
    <property type="term" value="F:ATP binding"/>
    <property type="evidence" value="ECO:0007669"/>
    <property type="project" value="UniProtKB-UniRule"/>
</dbReference>
<name>A0A1Y6K5G8_9CHLR</name>
<dbReference type="AlphaFoldDB" id="A0A1Y6K5G8"/>
<evidence type="ECO:0000256" key="7">
    <source>
        <dbReference type="ARBA" id="ARBA00022490"/>
    </source>
</evidence>
<evidence type="ECO:0000256" key="15">
    <source>
        <dbReference type="ARBA" id="ARBA00048909"/>
    </source>
</evidence>
<keyword evidence="7 16" id="KW-0963">Cytoplasm</keyword>
<evidence type="ECO:0000313" key="19">
    <source>
        <dbReference type="EMBL" id="SMX53260.1"/>
    </source>
</evidence>
<evidence type="ECO:0000256" key="17">
    <source>
        <dbReference type="RuleBase" id="RU003825"/>
    </source>
</evidence>
<dbReference type="EC" id="2.7.1.48" evidence="5 16"/>
<evidence type="ECO:0000256" key="10">
    <source>
        <dbReference type="ARBA" id="ARBA00022777"/>
    </source>
</evidence>
<evidence type="ECO:0000256" key="11">
    <source>
        <dbReference type="ARBA" id="ARBA00022840"/>
    </source>
</evidence>
<dbReference type="InterPro" id="IPR000764">
    <property type="entry name" value="Uridine_kinase-like"/>
</dbReference>
<keyword evidence="11 16" id="KW-0067">ATP-binding</keyword>
<dbReference type="GO" id="GO:0005525">
    <property type="term" value="F:GTP binding"/>
    <property type="evidence" value="ECO:0007669"/>
    <property type="project" value="InterPro"/>
</dbReference>
<comment type="catalytic activity">
    <reaction evidence="15 16 17">
        <text>uridine + ATP = UMP + ADP + H(+)</text>
        <dbReference type="Rhea" id="RHEA:16825"/>
        <dbReference type="ChEBI" id="CHEBI:15378"/>
        <dbReference type="ChEBI" id="CHEBI:16704"/>
        <dbReference type="ChEBI" id="CHEBI:30616"/>
        <dbReference type="ChEBI" id="CHEBI:57865"/>
        <dbReference type="ChEBI" id="CHEBI:456216"/>
        <dbReference type="EC" id="2.7.1.48"/>
    </reaction>
</comment>
<dbReference type="Proteomes" id="UP000195514">
    <property type="component" value="Chromosome I"/>
</dbReference>
<keyword evidence="9 16" id="KW-0547">Nucleotide-binding</keyword>
<dbReference type="InterPro" id="IPR006083">
    <property type="entry name" value="PRK/URK"/>
</dbReference>
<comment type="pathway">
    <text evidence="2 16 17">Pyrimidine metabolism; UMP biosynthesis via salvage pathway; UMP from uridine: step 1/1.</text>
</comment>
<sequence length="219" mass="24887">MMTESKSKNTMVVGIGGGTGSGKTTLADLIRKRMGMGSIAFLAHDAYYRDQKHLTPEERAKVNYDHPDSLETDLMVRHIQQLLRGQAIEMPVYDFSTHSRKTETVHVSPKPVILVEGILIFVEKELRDLFDMKIFVDTDADIRLIRRLLRDIQERGRTLQSVVDQYLRTVRPMHLEFVDASKRYADIIIPEGGFNVVALDMVIARLQSLLEGHLPVDGK</sequence>
<dbReference type="PANTHER" id="PTHR10285">
    <property type="entry name" value="URIDINE KINASE"/>
    <property type="match status" value="1"/>
</dbReference>
<evidence type="ECO:0000256" key="14">
    <source>
        <dbReference type="ARBA" id="ARBA00047436"/>
    </source>
</evidence>
<protein>
    <recommendedName>
        <fullName evidence="6 16">Uridine kinase</fullName>
        <ecNumber evidence="5 16">2.7.1.48</ecNumber>
    </recommendedName>
    <alternativeName>
        <fullName evidence="12 16">Cytidine monophosphokinase</fullName>
    </alternativeName>
    <alternativeName>
        <fullName evidence="13 16">Uridine monophosphokinase</fullName>
    </alternativeName>
</protein>
<evidence type="ECO:0000256" key="13">
    <source>
        <dbReference type="ARBA" id="ARBA00031452"/>
    </source>
</evidence>
<dbReference type="GO" id="GO:0005737">
    <property type="term" value="C:cytoplasm"/>
    <property type="evidence" value="ECO:0007669"/>
    <property type="project" value="UniProtKB-SubCell"/>
</dbReference>
<dbReference type="InterPro" id="IPR027417">
    <property type="entry name" value="P-loop_NTPase"/>
</dbReference>